<dbReference type="RefSeq" id="YP_009799665.1">
    <property type="nucleotide sequence ID" value="NC_047945.1"/>
</dbReference>
<dbReference type="Proteomes" id="UP000241797">
    <property type="component" value="Segment"/>
</dbReference>
<dbReference type="CDD" id="cd11540">
    <property type="entry name" value="NTP-PPase_u3"/>
    <property type="match status" value="1"/>
</dbReference>
<reference evidence="1 2" key="1">
    <citation type="submission" date="2018-03" db="EMBL/GenBank/DDBJ databases">
        <title>Isolation, the biological characteristics and genomics of two new strains of lysate Staphylococcus aureus phage.</title>
        <authorList>
            <person name="Jin X."/>
            <person name="Zhang C."/>
        </authorList>
    </citation>
    <scope>NUCLEOTIDE SEQUENCE [LARGE SCALE GENOMIC DNA]</scope>
</reference>
<dbReference type="Gene3D" id="1.10.287.1080">
    <property type="entry name" value="MazG-like"/>
    <property type="match status" value="1"/>
</dbReference>
<dbReference type="GO" id="GO:0003677">
    <property type="term" value="F:DNA binding"/>
    <property type="evidence" value="ECO:0007669"/>
    <property type="project" value="UniProtKB-KW"/>
</dbReference>
<evidence type="ECO:0000313" key="2">
    <source>
        <dbReference type="Proteomes" id="UP000241797"/>
    </source>
</evidence>
<keyword evidence="1" id="KW-0238">DNA-binding</keyword>
<dbReference type="SUPFAM" id="SSF101386">
    <property type="entry name" value="all-alpha NTP pyrophosphatases"/>
    <property type="match status" value="1"/>
</dbReference>
<organism evidence="1 2">
    <name type="scientific">Staphylococcus phage phiSA_BS1</name>
    <dbReference type="NCBI Taxonomy" id="2126734"/>
    <lineage>
        <taxon>Viruses</taxon>
        <taxon>Duplodnaviria</taxon>
        <taxon>Heunggongvirae</taxon>
        <taxon>Uroviricota</taxon>
        <taxon>Caudoviricetes</taxon>
        <taxon>Herelleviridae</taxon>
        <taxon>Twortvirinae</taxon>
        <taxon>Baoshanvirus</taxon>
        <taxon>Baoshanvirus BS1</taxon>
    </lineage>
</organism>
<dbReference type="EMBL" id="MH078572">
    <property type="protein sequence ID" value="AVP40398.1"/>
    <property type="molecule type" value="Genomic_DNA"/>
</dbReference>
<evidence type="ECO:0000313" key="1">
    <source>
        <dbReference type="EMBL" id="AVP40398.1"/>
    </source>
</evidence>
<proteinExistence type="predicted"/>
<keyword evidence="2" id="KW-1185">Reference proteome</keyword>
<protein>
    <submittedName>
        <fullName evidence="1">DNA-binding protein</fullName>
    </submittedName>
</protein>
<dbReference type="GeneID" id="54990154"/>
<dbReference type="KEGG" id="vg:54990154"/>
<name>A0A2P1MXX0_9CAUD</name>
<accession>A0A2P1MXX0</accession>
<sequence length="236" mass="27074">MIEYLEGIIDEENKTMNRVNNIYELKFDYRGIKAKVVRQTKYGYLCGYILVSSDSIGEMMDDLDIIAHGGITYDREGWLGFDCAHYGDLNIEMLRLLKDSEISTEYETYKDLSYVIGNLKKMIDKIKEYEERLGMEELVKSVEQWSKDKGLDKGNRFVQYAKASEEFGEVGAALCRDNHEDLKDGIGDVVVTMIILAQQNGMNLEECLEQAYGEIKDRKGKMSKDGSFIKESDIIE</sequence>